<reference evidence="1 2" key="1">
    <citation type="submission" date="2021-01" db="EMBL/GenBank/DDBJ databases">
        <title>Genomic Encyclopedia of Type Strains, Phase IV (KMG-IV): sequencing the most valuable type-strain genomes for metagenomic binning, comparative biology and taxonomic classification.</title>
        <authorList>
            <person name="Goeker M."/>
        </authorList>
    </citation>
    <scope>NUCLEOTIDE SEQUENCE [LARGE SCALE GENOMIC DNA]</scope>
    <source>
        <strain evidence="1 2">DSM 104297</strain>
    </source>
</reference>
<dbReference type="Proteomes" id="UP000809829">
    <property type="component" value="Unassembled WGS sequence"/>
</dbReference>
<keyword evidence="2" id="KW-1185">Reference proteome</keyword>
<organism evidence="1 2">
    <name type="scientific">Priestia iocasae</name>
    <dbReference type="NCBI Taxonomy" id="2291674"/>
    <lineage>
        <taxon>Bacteria</taxon>
        <taxon>Bacillati</taxon>
        <taxon>Bacillota</taxon>
        <taxon>Bacilli</taxon>
        <taxon>Bacillales</taxon>
        <taxon>Bacillaceae</taxon>
        <taxon>Priestia</taxon>
    </lineage>
</organism>
<dbReference type="RefSeq" id="WP_205187401.1">
    <property type="nucleotide sequence ID" value="NZ_JAFBFC010000004.1"/>
</dbReference>
<evidence type="ECO:0000313" key="2">
    <source>
        <dbReference type="Proteomes" id="UP000809829"/>
    </source>
</evidence>
<gene>
    <name evidence="1" type="ORF">JOC83_002341</name>
</gene>
<sequence length="64" mass="6734">MNVKKGLVIIVTTLLLSVAGNIGATSYFHTKEIRVASEGCEKIGGTAQVEVGTLALSYSFSCKK</sequence>
<accession>A0ABS2QWX1</accession>
<name>A0ABS2QWX1_9BACI</name>
<evidence type="ECO:0000313" key="1">
    <source>
        <dbReference type="EMBL" id="MBM7703492.1"/>
    </source>
</evidence>
<protein>
    <submittedName>
        <fullName evidence="1">Uncharacterized protein</fullName>
    </submittedName>
</protein>
<comment type="caution">
    <text evidence="1">The sequence shown here is derived from an EMBL/GenBank/DDBJ whole genome shotgun (WGS) entry which is preliminary data.</text>
</comment>
<proteinExistence type="predicted"/>
<dbReference type="EMBL" id="JAFBFC010000004">
    <property type="protein sequence ID" value="MBM7703492.1"/>
    <property type="molecule type" value="Genomic_DNA"/>
</dbReference>